<gene>
    <name evidence="2" type="ORF">CEXT_23561</name>
</gene>
<protein>
    <submittedName>
        <fullName evidence="2">Uncharacterized protein</fullName>
    </submittedName>
</protein>
<reference evidence="2 3" key="1">
    <citation type="submission" date="2021-06" db="EMBL/GenBank/DDBJ databases">
        <title>Caerostris extrusa draft genome.</title>
        <authorList>
            <person name="Kono N."/>
            <person name="Arakawa K."/>
        </authorList>
    </citation>
    <scope>NUCLEOTIDE SEQUENCE [LARGE SCALE GENOMIC DNA]</scope>
</reference>
<keyword evidence="3" id="KW-1185">Reference proteome</keyword>
<name>A0AAV4P743_CAEEX</name>
<dbReference type="Proteomes" id="UP001054945">
    <property type="component" value="Unassembled WGS sequence"/>
</dbReference>
<organism evidence="2 3">
    <name type="scientific">Caerostris extrusa</name>
    <name type="common">Bark spider</name>
    <name type="synonym">Caerostris bankana</name>
    <dbReference type="NCBI Taxonomy" id="172846"/>
    <lineage>
        <taxon>Eukaryota</taxon>
        <taxon>Metazoa</taxon>
        <taxon>Ecdysozoa</taxon>
        <taxon>Arthropoda</taxon>
        <taxon>Chelicerata</taxon>
        <taxon>Arachnida</taxon>
        <taxon>Araneae</taxon>
        <taxon>Araneomorphae</taxon>
        <taxon>Entelegynae</taxon>
        <taxon>Araneoidea</taxon>
        <taxon>Araneidae</taxon>
        <taxon>Caerostris</taxon>
    </lineage>
</organism>
<accession>A0AAV4P743</accession>
<feature type="region of interest" description="Disordered" evidence="1">
    <location>
        <begin position="1"/>
        <end position="24"/>
    </location>
</feature>
<dbReference type="AlphaFoldDB" id="A0AAV4P743"/>
<comment type="caution">
    <text evidence="2">The sequence shown here is derived from an EMBL/GenBank/DDBJ whole genome shotgun (WGS) entry which is preliminary data.</text>
</comment>
<proteinExistence type="predicted"/>
<evidence type="ECO:0000256" key="1">
    <source>
        <dbReference type="SAM" id="MobiDB-lite"/>
    </source>
</evidence>
<evidence type="ECO:0000313" key="2">
    <source>
        <dbReference type="EMBL" id="GIX92833.1"/>
    </source>
</evidence>
<sequence length="119" mass="12903">MIKSMQAKSTHAPSRISLDTTVSAEEEPGIRGALFVEGGPLSDNGRMHNGQTTVVISAHYCSLPAKKTKLAAPGLSGKARPFSPRGALPWGRNRICWAQVFDTHSTPSRCLFRWTLIGQ</sequence>
<evidence type="ECO:0000313" key="3">
    <source>
        <dbReference type="Proteomes" id="UP001054945"/>
    </source>
</evidence>
<feature type="compositionally biased region" description="Polar residues" evidence="1">
    <location>
        <begin position="1"/>
        <end position="23"/>
    </location>
</feature>
<dbReference type="EMBL" id="BPLR01021719">
    <property type="protein sequence ID" value="GIX92833.1"/>
    <property type="molecule type" value="Genomic_DNA"/>
</dbReference>